<dbReference type="Gene3D" id="1.10.940.10">
    <property type="entry name" value="NusB-like"/>
    <property type="match status" value="1"/>
</dbReference>
<keyword evidence="9" id="KW-1185">Reference proteome</keyword>
<dbReference type="HAMAP" id="MF_00073">
    <property type="entry name" value="NusB"/>
    <property type="match status" value="1"/>
</dbReference>
<dbReference type="InterPro" id="IPR035926">
    <property type="entry name" value="NusB-like_sf"/>
</dbReference>
<dbReference type="PANTHER" id="PTHR11078">
    <property type="entry name" value="N UTILIZATION SUBSTANCE PROTEIN B-RELATED"/>
    <property type="match status" value="1"/>
</dbReference>
<proteinExistence type="inferred from homology"/>
<dbReference type="PATRIC" id="fig|1280514.3.peg.3112"/>
<accession>A0A0D8HFN5</accession>
<sequence length="158" mass="17265">MSKTTGSGSSPAKKGVNDLSVGLARREARQRAVSIIYEAKIKEITPKSVAEEQGRSSLDDLTAYLVDGVDAEAQSIDAIIDRLSSNWQFDRLPLVEVCILEIAIFELLDGRNNKAVVINEAVELTKLIADPKSVKFINGILANIAKQYLEPNPIQNID</sequence>
<evidence type="ECO:0000256" key="6">
    <source>
        <dbReference type="HAMAP-Rule" id="MF_00073"/>
    </source>
</evidence>
<evidence type="ECO:0000313" key="9">
    <source>
        <dbReference type="Proteomes" id="UP000032360"/>
    </source>
</evidence>
<dbReference type="SUPFAM" id="SSF48013">
    <property type="entry name" value="NusB-like"/>
    <property type="match status" value="1"/>
</dbReference>
<dbReference type="InterPro" id="IPR011605">
    <property type="entry name" value="NusB_fam"/>
</dbReference>
<reference evidence="8 9" key="1">
    <citation type="submission" date="2015-01" db="EMBL/GenBank/DDBJ databases">
        <title>Draft genome of the acidophilic iron oxidizer Acidithrix ferrooxidans strain Py-F3.</title>
        <authorList>
            <person name="Poehlein A."/>
            <person name="Eisen S."/>
            <person name="Schloemann M."/>
            <person name="Johnson B.D."/>
            <person name="Daniel R."/>
            <person name="Muehling M."/>
        </authorList>
    </citation>
    <scope>NUCLEOTIDE SEQUENCE [LARGE SCALE GENOMIC DNA]</scope>
    <source>
        <strain evidence="8 9">Py-F3</strain>
    </source>
</reference>
<feature type="domain" description="NusB/RsmB/TIM44" evidence="7">
    <location>
        <begin position="26"/>
        <end position="146"/>
    </location>
</feature>
<dbReference type="STRING" id="1280514.AXFE_23590"/>
<evidence type="ECO:0000256" key="3">
    <source>
        <dbReference type="ARBA" id="ARBA00022884"/>
    </source>
</evidence>
<dbReference type="Pfam" id="PF01029">
    <property type="entry name" value="NusB"/>
    <property type="match status" value="1"/>
</dbReference>
<comment type="similarity">
    <text evidence="1 6">Belongs to the NusB family.</text>
</comment>
<evidence type="ECO:0000313" key="8">
    <source>
        <dbReference type="EMBL" id="KJF16780.1"/>
    </source>
</evidence>
<protein>
    <recommendedName>
        <fullName evidence="6">Transcription antitermination protein NusB</fullName>
    </recommendedName>
    <alternativeName>
        <fullName evidence="6">Antitermination factor NusB</fullName>
    </alternativeName>
</protein>
<dbReference type="GO" id="GO:0031564">
    <property type="term" value="P:transcription antitermination"/>
    <property type="evidence" value="ECO:0007669"/>
    <property type="project" value="UniProtKB-KW"/>
</dbReference>
<evidence type="ECO:0000256" key="5">
    <source>
        <dbReference type="ARBA" id="ARBA00023163"/>
    </source>
</evidence>
<keyword evidence="3 6" id="KW-0694">RNA-binding</keyword>
<dbReference type="NCBIfam" id="TIGR01951">
    <property type="entry name" value="nusB"/>
    <property type="match status" value="1"/>
</dbReference>
<dbReference type="GO" id="GO:0003723">
    <property type="term" value="F:RNA binding"/>
    <property type="evidence" value="ECO:0007669"/>
    <property type="project" value="UniProtKB-UniRule"/>
</dbReference>
<keyword evidence="4 6" id="KW-0805">Transcription regulation</keyword>
<dbReference type="OrthoDB" id="3528057at2"/>
<evidence type="ECO:0000259" key="7">
    <source>
        <dbReference type="Pfam" id="PF01029"/>
    </source>
</evidence>
<comment type="function">
    <text evidence="6">Involved in transcription antitermination. Required for transcription of ribosomal RNA (rRNA) genes. Binds specifically to the boxA antiterminator sequence of the ribosomal RNA (rrn) operons.</text>
</comment>
<dbReference type="Proteomes" id="UP000032360">
    <property type="component" value="Unassembled WGS sequence"/>
</dbReference>
<evidence type="ECO:0000256" key="1">
    <source>
        <dbReference type="ARBA" id="ARBA00005952"/>
    </source>
</evidence>
<gene>
    <name evidence="6" type="primary">nusB</name>
    <name evidence="8" type="ORF">AXFE_23590</name>
</gene>
<organism evidence="8 9">
    <name type="scientific">Acidithrix ferrooxidans</name>
    <dbReference type="NCBI Taxonomy" id="1280514"/>
    <lineage>
        <taxon>Bacteria</taxon>
        <taxon>Bacillati</taxon>
        <taxon>Actinomycetota</taxon>
        <taxon>Acidimicrobiia</taxon>
        <taxon>Acidimicrobiales</taxon>
        <taxon>Acidimicrobiaceae</taxon>
        <taxon>Acidithrix</taxon>
    </lineage>
</organism>
<dbReference type="GO" id="GO:0005829">
    <property type="term" value="C:cytosol"/>
    <property type="evidence" value="ECO:0007669"/>
    <property type="project" value="TreeGrafter"/>
</dbReference>
<evidence type="ECO:0000256" key="2">
    <source>
        <dbReference type="ARBA" id="ARBA00022814"/>
    </source>
</evidence>
<dbReference type="RefSeq" id="WP_052605969.1">
    <property type="nucleotide sequence ID" value="NZ_JXYS01000074.1"/>
</dbReference>
<name>A0A0D8HFN5_9ACTN</name>
<dbReference type="PANTHER" id="PTHR11078:SF3">
    <property type="entry name" value="ANTITERMINATION NUSB DOMAIN-CONTAINING PROTEIN"/>
    <property type="match status" value="1"/>
</dbReference>
<dbReference type="AlphaFoldDB" id="A0A0D8HFN5"/>
<dbReference type="EMBL" id="JXYS01000074">
    <property type="protein sequence ID" value="KJF16780.1"/>
    <property type="molecule type" value="Genomic_DNA"/>
</dbReference>
<dbReference type="InterPro" id="IPR006027">
    <property type="entry name" value="NusB_RsmB_TIM44"/>
</dbReference>
<keyword evidence="2 6" id="KW-0889">Transcription antitermination</keyword>
<comment type="caution">
    <text evidence="8">The sequence shown here is derived from an EMBL/GenBank/DDBJ whole genome shotgun (WGS) entry which is preliminary data.</text>
</comment>
<evidence type="ECO:0000256" key="4">
    <source>
        <dbReference type="ARBA" id="ARBA00023015"/>
    </source>
</evidence>
<dbReference type="GO" id="GO:0006353">
    <property type="term" value="P:DNA-templated transcription termination"/>
    <property type="evidence" value="ECO:0007669"/>
    <property type="project" value="UniProtKB-UniRule"/>
</dbReference>
<keyword evidence="5 6" id="KW-0804">Transcription</keyword>